<sequence>MVEFNEYEGLGYIIDPESETKQVFIPSPPTMATVKINPRPGIIYVTGGKVVEGYEKLDALKAYAEENKVAIFCPTSTDAEEIGKTYNYIQKSGKAINVKRDEITVMGDADHMDLAQEAVDFMLDECDADVDDAEEFEF</sequence>
<accession>A0A1M6M4Y0</accession>
<organism evidence="1 2">
    <name type="scientific">Hespellia stercorisuis DSM 15480</name>
    <dbReference type="NCBI Taxonomy" id="1121950"/>
    <lineage>
        <taxon>Bacteria</taxon>
        <taxon>Bacillati</taxon>
        <taxon>Bacillota</taxon>
        <taxon>Clostridia</taxon>
        <taxon>Lachnospirales</taxon>
        <taxon>Lachnospiraceae</taxon>
        <taxon>Hespellia</taxon>
    </lineage>
</organism>
<keyword evidence="2" id="KW-1185">Reference proteome</keyword>
<dbReference type="STRING" id="1121950.SAMN02745243_01354"/>
<protein>
    <submittedName>
        <fullName evidence="1">Uncharacterized protein</fullName>
    </submittedName>
</protein>
<gene>
    <name evidence="1" type="ORF">SAMN02745243_01354</name>
</gene>
<name>A0A1M6M4Y0_9FIRM</name>
<evidence type="ECO:0000313" key="1">
    <source>
        <dbReference type="EMBL" id="SHJ78487.1"/>
    </source>
</evidence>
<evidence type="ECO:0000313" key="2">
    <source>
        <dbReference type="Proteomes" id="UP000184301"/>
    </source>
</evidence>
<reference evidence="1 2" key="1">
    <citation type="submission" date="2016-11" db="EMBL/GenBank/DDBJ databases">
        <authorList>
            <person name="Jaros S."/>
            <person name="Januszkiewicz K."/>
            <person name="Wedrychowicz H."/>
        </authorList>
    </citation>
    <scope>NUCLEOTIDE SEQUENCE [LARGE SCALE GENOMIC DNA]</scope>
    <source>
        <strain evidence="1 2">DSM 15480</strain>
    </source>
</reference>
<dbReference type="EMBL" id="FQZY01000017">
    <property type="protein sequence ID" value="SHJ78487.1"/>
    <property type="molecule type" value="Genomic_DNA"/>
</dbReference>
<dbReference type="OrthoDB" id="2048096at2"/>
<proteinExistence type="predicted"/>
<dbReference type="RefSeq" id="WP_073107320.1">
    <property type="nucleotide sequence ID" value="NZ_FQZY01000017.1"/>
</dbReference>
<dbReference type="Proteomes" id="UP000184301">
    <property type="component" value="Unassembled WGS sequence"/>
</dbReference>
<dbReference type="AlphaFoldDB" id="A0A1M6M4Y0"/>